<feature type="compositionally biased region" description="Low complexity" evidence="8">
    <location>
        <begin position="343"/>
        <end position="358"/>
    </location>
</feature>
<evidence type="ECO:0000256" key="5">
    <source>
        <dbReference type="ARBA" id="ARBA00022777"/>
    </source>
</evidence>
<dbReference type="PROSITE" id="PS00107">
    <property type="entry name" value="PROTEIN_KINASE_ATP"/>
    <property type="match status" value="1"/>
</dbReference>
<comment type="caution">
    <text evidence="10">The sequence shown here is derived from an EMBL/GenBank/DDBJ whole genome shotgun (WGS) entry which is preliminary data.</text>
</comment>
<organism evidence="10 11">
    <name type="scientific">Dactylosporangium darangshiense</name>
    <dbReference type="NCBI Taxonomy" id="579108"/>
    <lineage>
        <taxon>Bacteria</taxon>
        <taxon>Bacillati</taxon>
        <taxon>Actinomycetota</taxon>
        <taxon>Actinomycetes</taxon>
        <taxon>Micromonosporales</taxon>
        <taxon>Micromonosporaceae</taxon>
        <taxon>Dactylosporangium</taxon>
    </lineage>
</organism>
<feature type="region of interest" description="Disordered" evidence="8">
    <location>
        <begin position="331"/>
        <end position="375"/>
    </location>
</feature>
<feature type="domain" description="Protein kinase" evidence="9">
    <location>
        <begin position="16"/>
        <end position="286"/>
    </location>
</feature>
<dbReference type="Pfam" id="PF00069">
    <property type="entry name" value="Pkinase"/>
    <property type="match status" value="1"/>
</dbReference>
<evidence type="ECO:0000313" key="11">
    <source>
        <dbReference type="Proteomes" id="UP001500620"/>
    </source>
</evidence>
<feature type="compositionally biased region" description="Pro residues" evidence="8">
    <location>
        <begin position="359"/>
        <end position="369"/>
    </location>
</feature>
<evidence type="ECO:0000259" key="9">
    <source>
        <dbReference type="PROSITE" id="PS50011"/>
    </source>
</evidence>
<dbReference type="EMBL" id="BAABAT010000003">
    <property type="protein sequence ID" value="GAA4245694.1"/>
    <property type="molecule type" value="Genomic_DNA"/>
</dbReference>
<evidence type="ECO:0000256" key="3">
    <source>
        <dbReference type="ARBA" id="ARBA00022679"/>
    </source>
</evidence>
<dbReference type="PANTHER" id="PTHR43289">
    <property type="entry name" value="MITOGEN-ACTIVATED PROTEIN KINASE KINASE KINASE 20-RELATED"/>
    <property type="match status" value="1"/>
</dbReference>
<reference evidence="11" key="1">
    <citation type="journal article" date="2019" name="Int. J. Syst. Evol. Microbiol.">
        <title>The Global Catalogue of Microorganisms (GCM) 10K type strain sequencing project: providing services to taxonomists for standard genome sequencing and annotation.</title>
        <authorList>
            <consortium name="The Broad Institute Genomics Platform"/>
            <consortium name="The Broad Institute Genome Sequencing Center for Infectious Disease"/>
            <person name="Wu L."/>
            <person name="Ma J."/>
        </authorList>
    </citation>
    <scope>NUCLEOTIDE SEQUENCE [LARGE SCALE GENOMIC DNA]</scope>
    <source>
        <strain evidence="11">JCM 17441</strain>
    </source>
</reference>
<dbReference type="EC" id="2.7.11.1" evidence="1"/>
<evidence type="ECO:0000313" key="10">
    <source>
        <dbReference type="EMBL" id="GAA4245694.1"/>
    </source>
</evidence>
<evidence type="ECO:0000256" key="7">
    <source>
        <dbReference type="PROSITE-ProRule" id="PRU10141"/>
    </source>
</evidence>
<dbReference type="InterPro" id="IPR017441">
    <property type="entry name" value="Protein_kinase_ATP_BS"/>
</dbReference>
<accession>A0ABP8D0L7</accession>
<dbReference type="Gene3D" id="1.10.510.10">
    <property type="entry name" value="Transferase(Phosphotransferase) domain 1"/>
    <property type="match status" value="1"/>
</dbReference>
<protein>
    <recommendedName>
        <fullName evidence="1">non-specific serine/threonine protein kinase</fullName>
        <ecNumber evidence="1">2.7.11.1</ecNumber>
    </recommendedName>
</protein>
<dbReference type="PANTHER" id="PTHR43289:SF6">
    <property type="entry name" value="SERINE_THREONINE-PROTEIN KINASE NEKL-3"/>
    <property type="match status" value="1"/>
</dbReference>
<keyword evidence="11" id="KW-1185">Reference proteome</keyword>
<feature type="binding site" evidence="7">
    <location>
        <position position="45"/>
    </location>
    <ligand>
        <name>ATP</name>
        <dbReference type="ChEBI" id="CHEBI:30616"/>
    </ligand>
</feature>
<keyword evidence="2" id="KW-0723">Serine/threonine-protein kinase</keyword>
<evidence type="ECO:0000256" key="4">
    <source>
        <dbReference type="ARBA" id="ARBA00022741"/>
    </source>
</evidence>
<gene>
    <name evidence="10" type="ORF">GCM10022255_014080</name>
</gene>
<dbReference type="InterPro" id="IPR000719">
    <property type="entry name" value="Prot_kinase_dom"/>
</dbReference>
<keyword evidence="3" id="KW-0808">Transferase</keyword>
<dbReference type="InterPro" id="IPR008266">
    <property type="entry name" value="Tyr_kinase_AS"/>
</dbReference>
<evidence type="ECO:0000256" key="8">
    <source>
        <dbReference type="SAM" id="MobiDB-lite"/>
    </source>
</evidence>
<dbReference type="PROSITE" id="PS50011">
    <property type="entry name" value="PROTEIN_KINASE_DOM"/>
    <property type="match status" value="1"/>
</dbReference>
<dbReference type="CDD" id="cd14014">
    <property type="entry name" value="STKc_PknB_like"/>
    <property type="match status" value="1"/>
</dbReference>
<keyword evidence="6 7" id="KW-0067">ATP-binding</keyword>
<evidence type="ECO:0000256" key="6">
    <source>
        <dbReference type="ARBA" id="ARBA00022840"/>
    </source>
</evidence>
<proteinExistence type="predicted"/>
<keyword evidence="4 7" id="KW-0547">Nucleotide-binding</keyword>
<dbReference type="RefSeq" id="WP_345122507.1">
    <property type="nucleotide sequence ID" value="NZ_BAABAT010000003.1"/>
</dbReference>
<dbReference type="InterPro" id="IPR011009">
    <property type="entry name" value="Kinase-like_dom_sf"/>
</dbReference>
<dbReference type="SUPFAM" id="SSF56112">
    <property type="entry name" value="Protein kinase-like (PK-like)"/>
    <property type="match status" value="1"/>
</dbReference>
<evidence type="ECO:0000256" key="2">
    <source>
        <dbReference type="ARBA" id="ARBA00022527"/>
    </source>
</evidence>
<dbReference type="Gene3D" id="3.30.200.20">
    <property type="entry name" value="Phosphorylase Kinase, domain 1"/>
    <property type="match status" value="1"/>
</dbReference>
<sequence length="454" mass="47168">MRDAQLREGDILARRYILKQPVGAGGMSVVWRAWDSTLERTVAVKVLDGPIASDGGQRDRIRREARAAARIEHPNAIGVYDYGETVTPRGRIAAYVVMQLLDGASLASRLAGGPLPCPEAVAVAATVADVLHAAHRRGVVHRDVTPENVMLTTDGVRLLDFGIAADIGQREEAMTFGTPPYVAPERLVGAPASGATDVYALGVLLFEMLTGAPPYPAGTWEELERALATGRRPTLTVPGLPGGVADVCLRCLETDPALRPTAAEAATILGAGPGTPAGPGRRRAWLAVPVVVAVAAVLAVLLLKDDDPAGSPGGNAAPAPTVSILVSFAPAPTDRASTGPGGTARPPARPSGASSDGPPASPPAGPSPQTPQAAAKAVLDIVDRRAQAGEIRSDVALDIRNQVGNLLSDDNDAVRRIEDLRRNLSDRTRDHAISDAAYQELDAAVVNFGRSLTA</sequence>
<dbReference type="Proteomes" id="UP001500620">
    <property type="component" value="Unassembled WGS sequence"/>
</dbReference>
<dbReference type="PROSITE" id="PS00109">
    <property type="entry name" value="PROTEIN_KINASE_TYR"/>
    <property type="match status" value="1"/>
</dbReference>
<keyword evidence="5" id="KW-0418">Kinase</keyword>
<evidence type="ECO:0000256" key="1">
    <source>
        <dbReference type="ARBA" id="ARBA00012513"/>
    </source>
</evidence>
<name>A0ABP8D0L7_9ACTN</name>